<dbReference type="EMBL" id="PP511597">
    <property type="protein sequence ID" value="XCD05781.1"/>
    <property type="molecule type" value="Genomic_DNA"/>
</dbReference>
<protein>
    <submittedName>
        <fullName evidence="1">Uncharacterized protein</fullName>
    </submittedName>
</protein>
<name>A0AAU8B3C8_9CAUD</name>
<organism evidence="1">
    <name type="scientific">Dulem virus 32</name>
    <dbReference type="NCBI Taxonomy" id="3145750"/>
    <lineage>
        <taxon>Viruses</taxon>
        <taxon>Duplodnaviria</taxon>
        <taxon>Heunggongvirae</taxon>
        <taxon>Uroviricota</taxon>
        <taxon>Caudoviricetes</taxon>
    </lineage>
</organism>
<reference evidence="1" key="1">
    <citation type="submission" date="2024-03" db="EMBL/GenBank/DDBJ databases">
        <title>Diverse circular DNA viruses in blood, oral, and fecal samples of captive lemurs.</title>
        <authorList>
            <person name="Paietta E.N."/>
            <person name="Kraberger S."/>
            <person name="Lund M.C."/>
            <person name="Custer J.M."/>
            <person name="Vargas K.M."/>
            <person name="Ehmke E.E."/>
            <person name="Yoder A.D."/>
            <person name="Varsani A."/>
        </authorList>
    </citation>
    <scope>NUCLEOTIDE SEQUENCE</scope>
    <source>
        <strain evidence="1">Duke_24SF_91</strain>
    </source>
</reference>
<accession>A0AAU8B3C8</accession>
<proteinExistence type="predicted"/>
<evidence type="ECO:0000313" key="1">
    <source>
        <dbReference type="EMBL" id="XCD05781.1"/>
    </source>
</evidence>
<sequence>MTKPTDLAGLSSAELLELAEQVQLAYTESLDREAKARATARERLVAAAGQLRQHLGPKEHRQGNLTCLNAACLLTPEGLADKPAEVLHLLVVSLRDVTRVAEQVVLIGAEQAR</sequence>